<sequence>YLTSGLSWRAFYMGTLTENEETMRLQGYVRVTNNSGEDYENAQTRLIVGQVHILDQIAELARRQYPYGRPGEVTRRDWSGQVLDEAAKAER</sequence>
<feature type="non-terminal residue" evidence="1">
    <location>
        <position position="1"/>
    </location>
</feature>
<dbReference type="EMBL" id="BARV01044191">
    <property type="protein sequence ID" value="GAI70042.1"/>
    <property type="molecule type" value="Genomic_DNA"/>
</dbReference>
<proteinExistence type="predicted"/>
<organism evidence="1">
    <name type="scientific">marine sediment metagenome</name>
    <dbReference type="NCBI Taxonomy" id="412755"/>
    <lineage>
        <taxon>unclassified sequences</taxon>
        <taxon>metagenomes</taxon>
        <taxon>ecological metagenomes</taxon>
    </lineage>
</organism>
<comment type="caution">
    <text evidence="1">The sequence shown here is derived from an EMBL/GenBank/DDBJ whole genome shotgun (WGS) entry which is preliminary data.</text>
</comment>
<reference evidence="1" key="1">
    <citation type="journal article" date="2014" name="Front. Microbiol.">
        <title>High frequency of phylogenetically diverse reductive dehalogenase-homologous genes in deep subseafloor sedimentary metagenomes.</title>
        <authorList>
            <person name="Kawai M."/>
            <person name="Futagami T."/>
            <person name="Toyoda A."/>
            <person name="Takaki Y."/>
            <person name="Nishi S."/>
            <person name="Hori S."/>
            <person name="Arai W."/>
            <person name="Tsubouchi T."/>
            <person name="Morono Y."/>
            <person name="Uchiyama I."/>
            <person name="Ito T."/>
            <person name="Fujiyama A."/>
            <person name="Inagaki F."/>
            <person name="Takami H."/>
        </authorList>
    </citation>
    <scope>NUCLEOTIDE SEQUENCE</scope>
    <source>
        <strain evidence="1">Expedition CK06-06</strain>
    </source>
</reference>
<feature type="non-terminal residue" evidence="1">
    <location>
        <position position="91"/>
    </location>
</feature>
<protein>
    <submittedName>
        <fullName evidence="1">Uncharacterized protein</fullName>
    </submittedName>
</protein>
<evidence type="ECO:0000313" key="1">
    <source>
        <dbReference type="EMBL" id="GAI70042.1"/>
    </source>
</evidence>
<name>X1QND6_9ZZZZ</name>
<dbReference type="AlphaFoldDB" id="X1QND6"/>
<gene>
    <name evidence="1" type="ORF">S06H3_65551</name>
</gene>
<accession>X1QND6</accession>